<feature type="transmembrane region" description="Helical" evidence="7">
    <location>
        <begin position="53"/>
        <end position="73"/>
    </location>
</feature>
<dbReference type="Proteomes" id="UP001489004">
    <property type="component" value="Unassembled WGS sequence"/>
</dbReference>
<dbReference type="PANTHER" id="PTHR12570">
    <property type="match status" value="1"/>
</dbReference>
<comment type="function">
    <text evidence="6 7">Acts as a Mg(2+) transporter. Can also transport other divalent cations such as Fe(2+), Sr(2+), Ba(2+), Mn(2+) and Co(2+) but to a much less extent than Mg(2+).</text>
</comment>
<evidence type="ECO:0000256" key="8">
    <source>
        <dbReference type="SAM" id="MobiDB-lite"/>
    </source>
</evidence>
<comment type="similarity">
    <text evidence="2 7">Belongs to the NIPA (TC 2.A.7) family.</text>
</comment>
<comment type="subcellular location">
    <subcellularLocation>
        <location evidence="7">Cell membrane</location>
        <topology evidence="7">Multi-pass membrane protein</topology>
    </subcellularLocation>
    <subcellularLocation>
        <location evidence="7">Early endosome</location>
    </subcellularLocation>
    <subcellularLocation>
        <location evidence="1">Membrane</location>
        <topology evidence="1">Multi-pass membrane protein</topology>
    </subcellularLocation>
</comment>
<keyword evidence="3 7" id="KW-0812">Transmembrane</keyword>
<feature type="transmembrane region" description="Helical" evidence="7">
    <location>
        <begin position="105"/>
        <end position="123"/>
    </location>
</feature>
<keyword evidence="7" id="KW-0967">Endosome</keyword>
<feature type="region of interest" description="Disordered" evidence="8">
    <location>
        <begin position="351"/>
        <end position="377"/>
    </location>
</feature>
<feature type="transmembrane region" description="Helical" evidence="7">
    <location>
        <begin position="283"/>
        <end position="305"/>
    </location>
</feature>
<feature type="transmembrane region" description="Helical" evidence="7">
    <location>
        <begin position="254"/>
        <end position="277"/>
    </location>
</feature>
<evidence type="ECO:0000313" key="10">
    <source>
        <dbReference type="Proteomes" id="UP001489004"/>
    </source>
</evidence>
<dbReference type="Pfam" id="PF05653">
    <property type="entry name" value="Mg_trans_NIPA"/>
    <property type="match status" value="1"/>
</dbReference>
<feature type="transmembrane region" description="Helical" evidence="7">
    <location>
        <begin position="6"/>
        <end position="23"/>
    </location>
</feature>
<dbReference type="GO" id="GO:0005886">
    <property type="term" value="C:plasma membrane"/>
    <property type="evidence" value="ECO:0007669"/>
    <property type="project" value="UniProtKB-SubCell"/>
</dbReference>
<evidence type="ECO:0000256" key="5">
    <source>
        <dbReference type="ARBA" id="ARBA00023136"/>
    </source>
</evidence>
<keyword evidence="4 7" id="KW-1133">Transmembrane helix</keyword>
<keyword evidence="7" id="KW-1003">Cell membrane</keyword>
<dbReference type="GO" id="GO:0015095">
    <property type="term" value="F:magnesium ion transmembrane transporter activity"/>
    <property type="evidence" value="ECO:0007669"/>
    <property type="project" value="UniProtKB-UniRule"/>
</dbReference>
<feature type="transmembrane region" description="Helical" evidence="7">
    <location>
        <begin position="143"/>
        <end position="163"/>
    </location>
</feature>
<accession>A0AAW1QT38</accession>
<organism evidence="9 10">
    <name type="scientific">[Myrmecia] bisecta</name>
    <dbReference type="NCBI Taxonomy" id="41462"/>
    <lineage>
        <taxon>Eukaryota</taxon>
        <taxon>Viridiplantae</taxon>
        <taxon>Chlorophyta</taxon>
        <taxon>core chlorophytes</taxon>
        <taxon>Trebouxiophyceae</taxon>
        <taxon>Trebouxiales</taxon>
        <taxon>Trebouxiaceae</taxon>
        <taxon>Myrmecia</taxon>
    </lineage>
</organism>
<feature type="transmembrane region" description="Helical" evidence="7">
    <location>
        <begin position="225"/>
        <end position="242"/>
    </location>
</feature>
<dbReference type="PANTHER" id="PTHR12570:SF9">
    <property type="entry name" value="MAGNESIUM TRANSPORTER NIPA8-RELATED"/>
    <property type="match status" value="1"/>
</dbReference>
<evidence type="ECO:0000313" key="9">
    <source>
        <dbReference type="EMBL" id="KAK9824316.1"/>
    </source>
</evidence>
<protein>
    <recommendedName>
        <fullName evidence="7">Probable magnesium transporter</fullName>
    </recommendedName>
</protein>
<evidence type="ECO:0000256" key="3">
    <source>
        <dbReference type="ARBA" id="ARBA00022692"/>
    </source>
</evidence>
<evidence type="ECO:0000256" key="7">
    <source>
        <dbReference type="RuleBase" id="RU363078"/>
    </source>
</evidence>
<keyword evidence="7" id="KW-0813">Transport</keyword>
<evidence type="ECO:0000256" key="2">
    <source>
        <dbReference type="ARBA" id="ARBA00007001"/>
    </source>
</evidence>
<sequence length="573" mass="61811">MAGSWAIGAVINVIGSILINLGTNVMKLGHNKRAASSNLPDKEKPSVRKFREWQIGVALFSIGNVLNFASFGFAAQSLLAALGSIQFVSNVIFSKLVLGEKASKRVLMATACIVGGCILLVSFGNHQSQTLTVEDMLHNYRSAVYIVYLVLLAISVVAFYLVYRFGKRKLVKVGQTNLSTYWMRLLPVSYALFSGMLGTQSVLFSKTLSTLIRTSIKGDSQVDSWFFWFIIVCLIATAFFWVSRLNKALKLFPAIIIVPTMQISWTLFSIISGGVYFKEYLTFTKLSATMFALGVLIVFAGVYLLTPAQKKELKDLQEQFMRHDSEDDLPDHQPGDMALVDVEQASSALASGGAELRQKTAQRSANHTEDKENLYSGELSHASVSALRIRTSDTGSAHHSTRPTCPAGSIHGGNGHHGHAAGSGRPPTTGGLATDRSFVEDVMDDFSISPREGFAELLGISEDSRMGAVSVFGGMPLVELGPTLNDEISLPSISEPAASGADCGEWSPRGAVARKSASRSLRDASGLLSPGGLRRVLSPTFRGYDELDSPGAAEQLEEPLRPDALSSQLDDDG</sequence>
<keyword evidence="7" id="KW-0460">Magnesium</keyword>
<dbReference type="InterPro" id="IPR008521">
    <property type="entry name" value="Mg_trans_NIPA"/>
</dbReference>
<dbReference type="SUPFAM" id="SSF103481">
    <property type="entry name" value="Multidrug resistance efflux transporter EmrE"/>
    <property type="match status" value="1"/>
</dbReference>
<evidence type="ECO:0000256" key="6">
    <source>
        <dbReference type="ARBA" id="ARBA00025284"/>
    </source>
</evidence>
<dbReference type="AlphaFoldDB" id="A0AAW1QT38"/>
<feature type="transmembrane region" description="Helical" evidence="7">
    <location>
        <begin position="184"/>
        <end position="205"/>
    </location>
</feature>
<comment type="caution">
    <text evidence="9">The sequence shown here is derived from an EMBL/GenBank/DDBJ whole genome shotgun (WGS) entry which is preliminary data.</text>
</comment>
<keyword evidence="5 7" id="KW-0472">Membrane</keyword>
<evidence type="ECO:0000256" key="4">
    <source>
        <dbReference type="ARBA" id="ARBA00022989"/>
    </source>
</evidence>
<reference evidence="9 10" key="1">
    <citation type="journal article" date="2024" name="Nat. Commun.">
        <title>Phylogenomics reveals the evolutionary origins of lichenization in chlorophyte algae.</title>
        <authorList>
            <person name="Puginier C."/>
            <person name="Libourel C."/>
            <person name="Otte J."/>
            <person name="Skaloud P."/>
            <person name="Haon M."/>
            <person name="Grisel S."/>
            <person name="Petersen M."/>
            <person name="Berrin J.G."/>
            <person name="Delaux P.M."/>
            <person name="Dal Grande F."/>
            <person name="Keller J."/>
        </authorList>
    </citation>
    <scope>NUCLEOTIDE SEQUENCE [LARGE SCALE GENOMIC DNA]</scope>
    <source>
        <strain evidence="9 10">SAG 2043</strain>
    </source>
</reference>
<dbReference type="InterPro" id="IPR037185">
    <property type="entry name" value="EmrE-like"/>
</dbReference>
<dbReference type="GO" id="GO:0005769">
    <property type="term" value="C:early endosome"/>
    <property type="evidence" value="ECO:0007669"/>
    <property type="project" value="UniProtKB-SubCell"/>
</dbReference>
<gene>
    <name evidence="9" type="ORF">WJX72_009403</name>
</gene>
<keyword evidence="7" id="KW-0406">Ion transport</keyword>
<dbReference type="EMBL" id="JALJOR010000002">
    <property type="protein sequence ID" value="KAK9824316.1"/>
    <property type="molecule type" value="Genomic_DNA"/>
</dbReference>
<name>A0AAW1QT38_9CHLO</name>
<feature type="region of interest" description="Disordered" evidence="8">
    <location>
        <begin position="544"/>
        <end position="573"/>
    </location>
</feature>
<feature type="transmembrane region" description="Helical" evidence="7">
    <location>
        <begin position="79"/>
        <end position="98"/>
    </location>
</feature>
<keyword evidence="10" id="KW-1185">Reference proteome</keyword>
<comment type="subunit">
    <text evidence="7">Homodimer.</text>
</comment>
<proteinExistence type="inferred from homology"/>
<feature type="region of interest" description="Disordered" evidence="8">
    <location>
        <begin position="390"/>
        <end position="432"/>
    </location>
</feature>
<evidence type="ECO:0000256" key="1">
    <source>
        <dbReference type="ARBA" id="ARBA00004141"/>
    </source>
</evidence>